<dbReference type="Proteomes" id="UP000487929">
    <property type="component" value="Unassembled WGS sequence"/>
</dbReference>
<keyword evidence="1" id="KW-1133">Transmembrane helix</keyword>
<accession>A0A7X4W2V8</accession>
<protein>
    <submittedName>
        <fullName evidence="2">Uncharacterized protein</fullName>
    </submittedName>
</protein>
<dbReference type="RefSeq" id="WP_161430235.1">
    <property type="nucleotide sequence ID" value="NZ_WUTT01000001.1"/>
</dbReference>
<keyword evidence="3" id="KW-1185">Reference proteome</keyword>
<organism evidence="2 3">
    <name type="scientific">Halomonas alimentaria</name>
    <dbReference type="NCBI Taxonomy" id="147248"/>
    <lineage>
        <taxon>Bacteria</taxon>
        <taxon>Pseudomonadati</taxon>
        <taxon>Pseudomonadota</taxon>
        <taxon>Gammaproteobacteria</taxon>
        <taxon>Oceanospirillales</taxon>
        <taxon>Halomonadaceae</taxon>
        <taxon>Halomonas</taxon>
    </lineage>
</organism>
<dbReference type="AlphaFoldDB" id="A0A7X4W2V8"/>
<comment type="caution">
    <text evidence="2">The sequence shown here is derived from an EMBL/GenBank/DDBJ whole genome shotgun (WGS) entry which is preliminary data.</text>
</comment>
<dbReference type="EMBL" id="WUTT01000001">
    <property type="protein sequence ID" value="NAW33225.1"/>
    <property type="molecule type" value="Genomic_DNA"/>
</dbReference>
<evidence type="ECO:0000313" key="2">
    <source>
        <dbReference type="EMBL" id="NAW33225.1"/>
    </source>
</evidence>
<reference evidence="2 3" key="1">
    <citation type="submission" date="2019-12" db="EMBL/GenBank/DDBJ databases">
        <title>Draft genome sequencing of Halomonas alimentaria DSM 15356.</title>
        <authorList>
            <person name="Pandiyan K."/>
            <person name="Kushwaha P."/>
            <person name="Gowdham M."/>
            <person name="Chakdar H."/>
            <person name="Singh A."/>
            <person name="Kumar M."/>
            <person name="Saxena A.K."/>
        </authorList>
    </citation>
    <scope>NUCLEOTIDE SEQUENCE [LARGE SCALE GENOMIC DNA]</scope>
    <source>
        <strain evidence="2 3">DSM 15356</strain>
    </source>
</reference>
<keyword evidence="1" id="KW-0812">Transmembrane</keyword>
<gene>
    <name evidence="2" type="ORF">GRB96_02150</name>
</gene>
<evidence type="ECO:0000313" key="3">
    <source>
        <dbReference type="Proteomes" id="UP000487929"/>
    </source>
</evidence>
<sequence length="133" mass="14507">MTLLASLLLIALGGYAVFAALFDTRNHRRLWRGVAIGCLVLLILLLAGCVTREAPPPEPPPLPAPVLCAAPVGMTVQEPEPERPAGAITQRDVAAYLVELHRWGWRGWRRLSSVRAHAKACASNANDESMKEY</sequence>
<feature type="transmembrane region" description="Helical" evidence="1">
    <location>
        <begin position="29"/>
        <end position="50"/>
    </location>
</feature>
<proteinExistence type="predicted"/>
<evidence type="ECO:0000256" key="1">
    <source>
        <dbReference type="SAM" id="Phobius"/>
    </source>
</evidence>
<keyword evidence="1" id="KW-0472">Membrane</keyword>
<name>A0A7X4W2V8_9GAMM</name>